<dbReference type="Proteomes" id="UP000789342">
    <property type="component" value="Unassembled WGS sequence"/>
</dbReference>
<feature type="coiled-coil region" evidence="1">
    <location>
        <begin position="529"/>
        <end position="691"/>
    </location>
</feature>
<keyword evidence="1" id="KW-0175">Coiled coil</keyword>
<dbReference type="OrthoDB" id="2435940at2759"/>
<evidence type="ECO:0000313" key="3">
    <source>
        <dbReference type="EMBL" id="CAG8492129.1"/>
    </source>
</evidence>
<organism evidence="3 4">
    <name type="scientific">Acaulospora morrowiae</name>
    <dbReference type="NCBI Taxonomy" id="94023"/>
    <lineage>
        <taxon>Eukaryota</taxon>
        <taxon>Fungi</taxon>
        <taxon>Fungi incertae sedis</taxon>
        <taxon>Mucoromycota</taxon>
        <taxon>Glomeromycotina</taxon>
        <taxon>Glomeromycetes</taxon>
        <taxon>Diversisporales</taxon>
        <taxon>Acaulosporaceae</taxon>
        <taxon>Acaulospora</taxon>
    </lineage>
</organism>
<dbReference type="InterPro" id="IPR038609">
    <property type="entry name" value="HDA1_su2/3_sf"/>
</dbReference>
<dbReference type="Gene3D" id="3.40.50.12360">
    <property type="match status" value="1"/>
</dbReference>
<comment type="caution">
    <text evidence="3">The sequence shown here is derived from an EMBL/GenBank/DDBJ whole genome shotgun (WGS) entry which is preliminary data.</text>
</comment>
<sequence length="741" mass="85300">METDAVESDDGYLMSSESESDSTSIEKVENYLRNSYTSDSAGPSFFMRKVPGFEDDYQSDSSLDKNFHTPLPEPTYVGKGKQRADPVDEALYDRRPALSLPEKYLMEQRENMRTNISINQDNNTMDRFLSLVPSKPPNYPIWGADEIMIPCPLSGTQQDSIINELTDVNLSYYLKKIPAEEKPNDDSPLRVAINRYLQIINNEFPGEKERNSLPFHSRDRKVMFFTGKLRMLESLLRHLRIFPIKIGVAVSAGQAMDTMILIMDRCSQKYGIINDDRNNYHENLYKQDLTNEKESFCILFSTDFVNHLPNVMPKLDLVIACDTSFEPEKHFYFSMHNLQTPILRLVTIDSIEHVLVYGLINKVDYLNIFPIEKLLKIFFFGTSRKNVEMTVGVHYKNHKFTEICNKIADCVNSMGWSDLSFGMEERVKEWIEEIGYNGNKKDWFGSSVPGIYKNFDVDAVEISNDILGLTTISKPKVDNVINLDSKTKRNMKRQAESENLIDPKKIRLEEATIETNVSEEMAVFRDESNEVMRAQLNLTNKKLSSARAEIIDLQQKLERSNGNELSRLRERVTVLQNQCEQELTDGKKGILVKQEEIDLLKIENERLKEDNKNLEEQIATLNILNGRVVLNAKKSRDEADAKLKSQGKEIQSLRLEKGRLEKSNLQQSRSIAILNNRIEGLNSQLFQLNNQIMAQGEHMRRLADEKVRLAQITIQQTQEIGRLKSLNNENNRVVRPPWQLG</sequence>
<feature type="region of interest" description="Disordered" evidence="2">
    <location>
        <begin position="57"/>
        <end position="84"/>
    </location>
</feature>
<protein>
    <submittedName>
        <fullName evidence="3">17086_t:CDS:1</fullName>
    </submittedName>
</protein>
<proteinExistence type="predicted"/>
<dbReference type="AlphaFoldDB" id="A0A9N8ZGS9"/>
<feature type="region of interest" description="Disordered" evidence="2">
    <location>
        <begin position="1"/>
        <end position="25"/>
    </location>
</feature>
<feature type="compositionally biased region" description="Acidic residues" evidence="2">
    <location>
        <begin position="1"/>
        <end position="10"/>
    </location>
</feature>
<keyword evidence="4" id="KW-1185">Reference proteome</keyword>
<evidence type="ECO:0000256" key="2">
    <source>
        <dbReference type="SAM" id="MobiDB-lite"/>
    </source>
</evidence>
<evidence type="ECO:0000313" key="4">
    <source>
        <dbReference type="Proteomes" id="UP000789342"/>
    </source>
</evidence>
<reference evidence="3" key="1">
    <citation type="submission" date="2021-06" db="EMBL/GenBank/DDBJ databases">
        <authorList>
            <person name="Kallberg Y."/>
            <person name="Tangrot J."/>
            <person name="Rosling A."/>
        </authorList>
    </citation>
    <scope>NUCLEOTIDE SEQUENCE</scope>
    <source>
        <strain evidence="3">CL551</strain>
    </source>
</reference>
<gene>
    <name evidence="3" type="ORF">AMORRO_LOCUS2828</name>
</gene>
<evidence type="ECO:0000256" key="1">
    <source>
        <dbReference type="SAM" id="Coils"/>
    </source>
</evidence>
<accession>A0A9N8ZGS9</accession>
<name>A0A9N8ZGS9_9GLOM</name>
<dbReference type="EMBL" id="CAJVPV010001273">
    <property type="protein sequence ID" value="CAG8492129.1"/>
    <property type="molecule type" value="Genomic_DNA"/>
</dbReference>